<protein>
    <submittedName>
        <fullName evidence="1">Uncharacterized protein</fullName>
    </submittedName>
</protein>
<dbReference type="PATRIC" id="fig|270351.6.peg.4402"/>
<dbReference type="EMBL" id="LABX01000290">
    <property type="protein sequence ID" value="KMO27747.1"/>
    <property type="molecule type" value="Genomic_DNA"/>
</dbReference>
<evidence type="ECO:0000313" key="2">
    <source>
        <dbReference type="Proteomes" id="UP000035929"/>
    </source>
</evidence>
<name>A0A0J6S2E2_9HYPH</name>
<gene>
    <name evidence="1" type="ORF">VP06_29905</name>
</gene>
<proteinExistence type="predicted"/>
<accession>A0A0J6S2E2</accession>
<sequence length="97" mass="10339">MTHYHTSAHQVGASFETAAYSFAGALGTALITAKFARAERDAETADEWRAVAARVRAGRVAAARARQADASRAEAAQRADDEQRLRILALRARAAAA</sequence>
<dbReference type="OrthoDB" id="10010944at2"/>
<organism evidence="1 2">
    <name type="scientific">Methylobacterium aquaticum</name>
    <dbReference type="NCBI Taxonomy" id="270351"/>
    <lineage>
        <taxon>Bacteria</taxon>
        <taxon>Pseudomonadati</taxon>
        <taxon>Pseudomonadota</taxon>
        <taxon>Alphaproteobacteria</taxon>
        <taxon>Hyphomicrobiales</taxon>
        <taxon>Methylobacteriaceae</taxon>
        <taxon>Methylobacterium</taxon>
    </lineage>
</organism>
<evidence type="ECO:0000313" key="1">
    <source>
        <dbReference type="EMBL" id="KMO27747.1"/>
    </source>
</evidence>
<reference evidence="1 2" key="1">
    <citation type="submission" date="2015-03" db="EMBL/GenBank/DDBJ databases">
        <title>Genome sequencing of Methylobacterium aquaticum DSM16371 type strain.</title>
        <authorList>
            <person name="Chaudhry V."/>
            <person name="Patil P.B."/>
        </authorList>
    </citation>
    <scope>NUCLEOTIDE SEQUENCE [LARGE SCALE GENOMIC DNA]</scope>
    <source>
        <strain evidence="1 2">DSM 16371</strain>
    </source>
</reference>
<dbReference type="RefSeq" id="WP_048467438.1">
    <property type="nucleotide sequence ID" value="NZ_LABX01000290.1"/>
</dbReference>
<dbReference type="Proteomes" id="UP000035929">
    <property type="component" value="Unassembled WGS sequence"/>
</dbReference>
<comment type="caution">
    <text evidence="1">The sequence shown here is derived from an EMBL/GenBank/DDBJ whole genome shotgun (WGS) entry which is preliminary data.</text>
</comment>
<dbReference type="AlphaFoldDB" id="A0A0J6S2E2"/>